<proteinExistence type="inferred from homology"/>
<name>A0A8T1VQC6_9STRA</name>
<evidence type="ECO:0000256" key="3">
    <source>
        <dbReference type="ARBA" id="ARBA00022448"/>
    </source>
</evidence>
<sequence>MGKYSLSTYEVPSGKFWIWTGIAYMAATYAFFTFLSCIALEYCRYEGPENVTLDMKKNDETSNEYALAQTPRSLPAKRETEFSVNVVKESRVIPVTVAFKDLWYSVPDPMNSKNMIDLLKGINGYALPGTITALMGSSGAGKTTLMDVIAGRKTGGKIQGQILLNGHPATDLAIRRATGYCEQMDIHWESSTIREALTLSAFLRQDAGVPDSEKYDSVNECLELLGLTPIADNIVRGSSVEQMKRLTIGVELAAQPSVLFLDEPTSGLDARSAKLIMDGVRKVADTGRTIICTIHQPSSEVFQVFDSILLLKRGGETVFAGELGKNAREMIDYFESIDGVEQLADNYNPATWMLEAIGAGVGKSEVNSTDFVKIFKSSAHDALLQSTLDREGVTRPSPSLPAVAYSDKRAASELTQMKFLLQRFANMYWRTPSFNLTRFAISLLLGLIYGITYLGAEYSSFSGINSGLGMVYMAMGFLGLVSFIGIIPIAAEGRTVFYRERAAQTYNAFWYFFASSVMEIPYTMASALLFLAVFFPMVGFTGAGPFFILFLALVLTVLLHAYVGEFLVFLTPNLEVTEIVGMLLDLIFFLFMGFSPPASALPSGCKWIYHINPLTYTFAAMSTVVFGNCPSDGDTSNIGCKQMTNVPPTLPAGMTVKEYLDIRFEMQYSELWRNIGILVAFVAFFGFLRLLAMRFVNHQKK</sequence>
<evidence type="ECO:0000313" key="10">
    <source>
        <dbReference type="Proteomes" id="UP000693981"/>
    </source>
</evidence>
<evidence type="ECO:0000313" key="9">
    <source>
        <dbReference type="EMBL" id="KAG7381614.1"/>
    </source>
</evidence>
<dbReference type="EMBL" id="JAGDFL010000769">
    <property type="protein sequence ID" value="KAG7381614.1"/>
    <property type="molecule type" value="Genomic_DNA"/>
</dbReference>
<evidence type="ECO:0000256" key="1">
    <source>
        <dbReference type="ARBA" id="ARBA00004141"/>
    </source>
</evidence>
<dbReference type="InterPro" id="IPR043926">
    <property type="entry name" value="ABCG_dom"/>
</dbReference>
<dbReference type="Proteomes" id="UP000693981">
    <property type="component" value="Unassembled WGS sequence"/>
</dbReference>
<dbReference type="CDD" id="cd03232">
    <property type="entry name" value="ABCG_PDR_domain2"/>
    <property type="match status" value="1"/>
</dbReference>
<evidence type="ECO:0000256" key="2">
    <source>
        <dbReference type="ARBA" id="ARBA00006012"/>
    </source>
</evidence>
<reference evidence="9" key="1">
    <citation type="submission" date="2021-02" db="EMBL/GenBank/DDBJ databases">
        <authorList>
            <person name="Palmer J.M."/>
        </authorList>
    </citation>
    <scope>NUCLEOTIDE SEQUENCE</scope>
    <source>
        <strain evidence="9">SCRP23</strain>
    </source>
</reference>
<dbReference type="InterPro" id="IPR013525">
    <property type="entry name" value="ABC2_TM"/>
</dbReference>
<evidence type="ECO:0000256" key="6">
    <source>
        <dbReference type="ARBA" id="ARBA00023136"/>
    </source>
</evidence>
<dbReference type="InterPro" id="IPR010929">
    <property type="entry name" value="PDR_CDR_ABC"/>
</dbReference>
<dbReference type="Pfam" id="PF01061">
    <property type="entry name" value="ABC2_membrane"/>
    <property type="match status" value="1"/>
</dbReference>
<gene>
    <name evidence="9" type="ORF">PHYBOEH_010827</name>
</gene>
<dbReference type="FunFam" id="3.40.50.300:FF:000289">
    <property type="entry name" value="ABC transporter G family member 31"/>
    <property type="match status" value="1"/>
</dbReference>
<dbReference type="PANTHER" id="PTHR19241">
    <property type="entry name" value="ATP-BINDING CASSETTE TRANSPORTER"/>
    <property type="match status" value="1"/>
</dbReference>
<feature type="transmembrane region" description="Helical" evidence="7">
    <location>
        <begin position="546"/>
        <end position="569"/>
    </location>
</feature>
<dbReference type="InterPro" id="IPR034003">
    <property type="entry name" value="ABCG_PDR_2"/>
</dbReference>
<keyword evidence="5 7" id="KW-1133">Transmembrane helix</keyword>
<feature type="transmembrane region" description="Helical" evidence="7">
    <location>
        <begin position="16"/>
        <end position="40"/>
    </location>
</feature>
<protein>
    <recommendedName>
        <fullName evidence="8">ABC transporter domain-containing protein</fullName>
    </recommendedName>
</protein>
<dbReference type="GO" id="GO:0140359">
    <property type="term" value="F:ABC-type transporter activity"/>
    <property type="evidence" value="ECO:0007669"/>
    <property type="project" value="InterPro"/>
</dbReference>
<comment type="caution">
    <text evidence="9">The sequence shown here is derived from an EMBL/GenBank/DDBJ whole genome shotgun (WGS) entry which is preliminary data.</text>
</comment>
<feature type="transmembrane region" description="Helical" evidence="7">
    <location>
        <begin position="508"/>
        <end position="534"/>
    </location>
</feature>
<dbReference type="AlphaFoldDB" id="A0A8T1VQC6"/>
<feature type="transmembrane region" description="Helical" evidence="7">
    <location>
        <begin position="576"/>
        <end position="594"/>
    </location>
</feature>
<feature type="domain" description="ABC transporter" evidence="8">
    <location>
        <begin position="97"/>
        <end position="338"/>
    </location>
</feature>
<comment type="similarity">
    <text evidence="2">Belongs to the ABC transporter superfamily. ABCG family. PDR (TC 3.A.1.205) subfamily.</text>
</comment>
<evidence type="ECO:0000256" key="4">
    <source>
        <dbReference type="ARBA" id="ARBA00022692"/>
    </source>
</evidence>
<dbReference type="GO" id="GO:0005524">
    <property type="term" value="F:ATP binding"/>
    <property type="evidence" value="ECO:0007669"/>
    <property type="project" value="InterPro"/>
</dbReference>
<feature type="transmembrane region" description="Helical" evidence="7">
    <location>
        <begin position="436"/>
        <end position="456"/>
    </location>
</feature>
<feature type="transmembrane region" description="Helical" evidence="7">
    <location>
        <begin position="671"/>
        <end position="692"/>
    </location>
</feature>
<evidence type="ECO:0000256" key="7">
    <source>
        <dbReference type="SAM" id="Phobius"/>
    </source>
</evidence>
<dbReference type="GO" id="GO:0016020">
    <property type="term" value="C:membrane"/>
    <property type="evidence" value="ECO:0007669"/>
    <property type="project" value="UniProtKB-SubCell"/>
</dbReference>
<feature type="transmembrane region" description="Helical" evidence="7">
    <location>
        <begin position="468"/>
        <end position="487"/>
    </location>
</feature>
<dbReference type="OrthoDB" id="66620at2759"/>
<dbReference type="Pfam" id="PF00005">
    <property type="entry name" value="ABC_tran"/>
    <property type="match status" value="1"/>
</dbReference>
<dbReference type="Pfam" id="PF06422">
    <property type="entry name" value="PDR_CDR"/>
    <property type="match status" value="1"/>
</dbReference>
<dbReference type="InterPro" id="IPR003439">
    <property type="entry name" value="ABC_transporter-like_ATP-bd"/>
</dbReference>
<dbReference type="GO" id="GO:0016887">
    <property type="term" value="F:ATP hydrolysis activity"/>
    <property type="evidence" value="ECO:0007669"/>
    <property type="project" value="InterPro"/>
</dbReference>
<evidence type="ECO:0000256" key="5">
    <source>
        <dbReference type="ARBA" id="ARBA00022989"/>
    </source>
</evidence>
<comment type="subcellular location">
    <subcellularLocation>
        <location evidence="1">Membrane</location>
        <topology evidence="1">Multi-pass membrane protein</topology>
    </subcellularLocation>
</comment>
<keyword evidence="4 7" id="KW-0812">Transmembrane</keyword>
<keyword evidence="3" id="KW-0813">Transport</keyword>
<dbReference type="Pfam" id="PF19055">
    <property type="entry name" value="ABC2_membrane_7"/>
    <property type="match status" value="1"/>
</dbReference>
<accession>A0A8T1VQC6</accession>
<evidence type="ECO:0000259" key="8">
    <source>
        <dbReference type="PROSITE" id="PS50893"/>
    </source>
</evidence>
<keyword evidence="6 7" id="KW-0472">Membrane</keyword>
<keyword evidence="10" id="KW-1185">Reference proteome</keyword>
<dbReference type="SMART" id="SM00382">
    <property type="entry name" value="AAA"/>
    <property type="match status" value="1"/>
</dbReference>
<organism evidence="9 10">
    <name type="scientific">Phytophthora boehmeriae</name>
    <dbReference type="NCBI Taxonomy" id="109152"/>
    <lineage>
        <taxon>Eukaryota</taxon>
        <taxon>Sar</taxon>
        <taxon>Stramenopiles</taxon>
        <taxon>Oomycota</taxon>
        <taxon>Peronosporomycetes</taxon>
        <taxon>Peronosporales</taxon>
        <taxon>Peronosporaceae</taxon>
        <taxon>Phytophthora</taxon>
    </lineage>
</organism>
<dbReference type="InterPro" id="IPR003593">
    <property type="entry name" value="AAA+_ATPase"/>
</dbReference>
<dbReference type="PROSITE" id="PS50893">
    <property type="entry name" value="ABC_TRANSPORTER_2"/>
    <property type="match status" value="1"/>
</dbReference>